<keyword evidence="2" id="KW-1133">Transmembrane helix</keyword>
<dbReference type="EMBL" id="CP065738">
    <property type="protein sequence ID" value="QPT54699.1"/>
    <property type="molecule type" value="Genomic_DNA"/>
</dbReference>
<dbReference type="AlphaFoldDB" id="A0A7T3CJG6"/>
<proteinExistence type="predicted"/>
<organism evidence="3 4">
    <name type="scientific">Rothia kristinae</name>
    <dbReference type="NCBI Taxonomy" id="37923"/>
    <lineage>
        <taxon>Bacteria</taxon>
        <taxon>Bacillati</taxon>
        <taxon>Actinomycetota</taxon>
        <taxon>Actinomycetes</taxon>
        <taxon>Micrococcales</taxon>
        <taxon>Micrococcaceae</taxon>
        <taxon>Rothia</taxon>
    </lineage>
</organism>
<feature type="compositionally biased region" description="Basic and acidic residues" evidence="1">
    <location>
        <begin position="230"/>
        <end position="247"/>
    </location>
</feature>
<evidence type="ECO:0000256" key="1">
    <source>
        <dbReference type="SAM" id="MobiDB-lite"/>
    </source>
</evidence>
<dbReference type="InterPro" id="IPR010178">
    <property type="entry name" value="Lit"/>
</dbReference>
<dbReference type="Proteomes" id="UP000594975">
    <property type="component" value="Chromosome"/>
</dbReference>
<feature type="transmembrane region" description="Helical" evidence="2">
    <location>
        <begin position="174"/>
        <end position="196"/>
    </location>
</feature>
<name>A0A7T3CJG6_9MICC</name>
<accession>A0A7T3CJG6</accession>
<keyword evidence="2" id="KW-0812">Transmembrane</keyword>
<reference evidence="3 4" key="1">
    <citation type="submission" date="2020-12" db="EMBL/GenBank/DDBJ databases">
        <title>FDA dAtabase for Regulatory Grade micrObial Sequences (FDA-ARGOS): Supporting development and validation of Infectious Disease Dx tests.</title>
        <authorList>
            <person name="Sproer C."/>
            <person name="Gronow S."/>
            <person name="Severitt S."/>
            <person name="Schroder I."/>
            <person name="Tallon L."/>
            <person name="Sadzewicz L."/>
            <person name="Zhao X."/>
            <person name="Boylan J."/>
            <person name="Ott S."/>
            <person name="Bowen H."/>
            <person name="Vavikolanu K."/>
            <person name="Mehta A."/>
            <person name="Aluvathingal J."/>
            <person name="Nadendla S."/>
            <person name="Lowell S."/>
            <person name="Myers T."/>
            <person name="Yan Y."/>
            <person name="Sichtig H."/>
        </authorList>
    </citation>
    <scope>NUCLEOTIDE SEQUENCE [LARGE SCALE GENOMIC DNA]</scope>
    <source>
        <strain evidence="3 4">FDAARGOS_864</strain>
    </source>
</reference>
<evidence type="ECO:0000313" key="4">
    <source>
        <dbReference type="Proteomes" id="UP000594975"/>
    </source>
</evidence>
<keyword evidence="2" id="KW-0472">Membrane</keyword>
<sequence length="257" mass="28405">MAAIRAVATPAFLWFEYHRPGFPADAYGFSTEDRMVYGSHGLDYILNFAPARFLGDVMLPDGRHAFTAPEVGHMTDVKHVMLWSLLLVGCWLVLAVLCARRLGDGAPGALRRALFAGAWLTILLILGLLGLSLLGWERFFTGFHEIFFPEGNWAFYPSDTLIRLYPDQFWVDSAVLIALITVLAVSVLLVATWPLAHRRQRDLARAHARQEANRQAGTRRQAVRGGSDGTTRDDAAGAQPRSDRGRDTSAGSTSSRH</sequence>
<feature type="transmembrane region" description="Helical" evidence="2">
    <location>
        <begin position="114"/>
        <end position="136"/>
    </location>
</feature>
<dbReference type="OrthoDB" id="4804608at2"/>
<protein>
    <submittedName>
        <fullName evidence="3">DUF1461 domain-containing protein</fullName>
    </submittedName>
</protein>
<feature type="region of interest" description="Disordered" evidence="1">
    <location>
        <begin position="206"/>
        <end position="257"/>
    </location>
</feature>
<gene>
    <name evidence="3" type="ORF">I6G21_06630</name>
</gene>
<dbReference type="KEGG" id="rkr:I6G21_06630"/>
<feature type="transmembrane region" description="Helical" evidence="2">
    <location>
        <begin position="80"/>
        <end position="102"/>
    </location>
</feature>
<evidence type="ECO:0000313" key="3">
    <source>
        <dbReference type="EMBL" id="QPT54699.1"/>
    </source>
</evidence>
<dbReference type="Pfam" id="PF07314">
    <property type="entry name" value="Lit"/>
    <property type="match status" value="1"/>
</dbReference>
<evidence type="ECO:0000256" key="2">
    <source>
        <dbReference type="SAM" id="Phobius"/>
    </source>
</evidence>